<feature type="transmembrane region" description="Helical" evidence="1">
    <location>
        <begin position="254"/>
        <end position="273"/>
    </location>
</feature>
<dbReference type="GO" id="GO:0016747">
    <property type="term" value="F:acyltransferase activity, transferring groups other than amino-acyl groups"/>
    <property type="evidence" value="ECO:0007669"/>
    <property type="project" value="InterPro"/>
</dbReference>
<evidence type="ECO:0000256" key="1">
    <source>
        <dbReference type="SAM" id="Phobius"/>
    </source>
</evidence>
<feature type="transmembrane region" description="Helical" evidence="1">
    <location>
        <begin position="198"/>
        <end position="221"/>
    </location>
</feature>
<feature type="transmembrane region" description="Helical" evidence="1">
    <location>
        <begin position="173"/>
        <end position="192"/>
    </location>
</feature>
<dbReference type="PANTHER" id="PTHR23028">
    <property type="entry name" value="ACETYLTRANSFERASE"/>
    <property type="match status" value="1"/>
</dbReference>
<evidence type="ECO:0000313" key="4">
    <source>
        <dbReference type="EMBL" id="MBB5223942.1"/>
    </source>
</evidence>
<dbReference type="InterPro" id="IPR002656">
    <property type="entry name" value="Acyl_transf_3_dom"/>
</dbReference>
<dbReference type="PANTHER" id="PTHR23028:SF53">
    <property type="entry name" value="ACYL_TRANSF_3 DOMAIN-CONTAINING PROTEIN"/>
    <property type="match status" value="1"/>
</dbReference>
<dbReference type="InterPro" id="IPR043968">
    <property type="entry name" value="SGNH"/>
</dbReference>
<keyword evidence="1" id="KW-1133">Transmembrane helix</keyword>
<dbReference type="GO" id="GO:0016020">
    <property type="term" value="C:membrane"/>
    <property type="evidence" value="ECO:0007669"/>
    <property type="project" value="TreeGrafter"/>
</dbReference>
<reference evidence="4 5" key="1">
    <citation type="submission" date="2020-08" db="EMBL/GenBank/DDBJ databases">
        <title>Genomic Encyclopedia of Type Strains, Phase IV (KMG-IV): sequencing the most valuable type-strain genomes for metagenomic binning, comparative biology and taxonomic classification.</title>
        <authorList>
            <person name="Goeker M."/>
        </authorList>
    </citation>
    <scope>NUCLEOTIDE SEQUENCE [LARGE SCALE GENOMIC DNA]</scope>
    <source>
        <strain evidence="4 5">DSM 101730</strain>
    </source>
</reference>
<dbReference type="Proteomes" id="UP000549457">
    <property type="component" value="Unassembled WGS sequence"/>
</dbReference>
<sequence>MTIPPLSPDAAEPRAGWRREVDGLRAVAVLPVILFHAGVPAFAGGYLGVDVFFVISGFLITGILARDLQAGRFSIARFYERRARRILPALAVMLLACVPFGLAWMSPPELRGLGQEIVTSALSVSNVLYWLKLDYFGPDADRLALLHTWSLGIEEQFYILFPPLLALVWRRAWRVPILVAACALSLAAATWIEARHPSAGFFLLPFRAWELLFGGLAALLLPRPPRGGDLLAATGLVAIVAGMAAAPLGLQAGVLPNVLACAGTAAVLACAGPGGAATRLLSLPPMVGIGLISYSAYLWHQPILVFARIRFGEGLSPTMLVALGALSVLVAWPSWAFIERPFRRPGGVTASRVLAIAGGTIAALVALGAVGIVTNGLEARKPEAVRAILATVTDTNPYRDICKTGLTDANPMHPRPGCLVDGTAPAVAFYGDSHADALQGAFFGAAEKAGFRFYSVTRSACPPIPGLDRTGDAASPACDAFVRGVEDYVETNDFPVVVLAARWTAGAAPRAYDNGEGGVEGQPGDFLTPLGVPVPADREAAVIAAYVRGIESLLAKGHRVVLVYPIPEAGWNVPEELARRRESSSEPVTLTTDAAAYSRRQAAVIAAFDTISDPKLFRVRPDATLCNNEIPGRCLNSIGDRPLYFDDNHLNNFGAGLLMPSVIEAIAAARRSLS</sequence>
<feature type="domain" description="SGNH" evidence="3">
    <location>
        <begin position="414"/>
        <end position="661"/>
    </location>
</feature>
<feature type="transmembrane region" description="Helical" evidence="1">
    <location>
        <begin position="319"/>
        <end position="338"/>
    </location>
</feature>
<dbReference type="InterPro" id="IPR050879">
    <property type="entry name" value="Acyltransferase_3"/>
</dbReference>
<dbReference type="Pfam" id="PF19040">
    <property type="entry name" value="SGNH"/>
    <property type="match status" value="1"/>
</dbReference>
<keyword evidence="5" id="KW-1185">Reference proteome</keyword>
<feature type="transmembrane region" description="Helical" evidence="1">
    <location>
        <begin position="350"/>
        <end position="373"/>
    </location>
</feature>
<dbReference type="AlphaFoldDB" id="A0A840SXZ0"/>
<dbReference type="RefSeq" id="WP_184153826.1">
    <property type="nucleotide sequence ID" value="NZ_JACHFM010000004.1"/>
</dbReference>
<dbReference type="EMBL" id="JACHFM010000004">
    <property type="protein sequence ID" value="MBB5223942.1"/>
    <property type="molecule type" value="Genomic_DNA"/>
</dbReference>
<name>A0A840SXZ0_9RHOB</name>
<evidence type="ECO:0000259" key="3">
    <source>
        <dbReference type="Pfam" id="PF19040"/>
    </source>
</evidence>
<gene>
    <name evidence="4" type="ORF">HNP73_003896</name>
</gene>
<dbReference type="Pfam" id="PF01757">
    <property type="entry name" value="Acyl_transf_3"/>
    <property type="match status" value="1"/>
</dbReference>
<keyword evidence="1" id="KW-0472">Membrane</keyword>
<evidence type="ECO:0000313" key="5">
    <source>
        <dbReference type="Proteomes" id="UP000549457"/>
    </source>
</evidence>
<organism evidence="4 5">
    <name type="scientific">Amaricoccus macauensis</name>
    <dbReference type="NCBI Taxonomy" id="57001"/>
    <lineage>
        <taxon>Bacteria</taxon>
        <taxon>Pseudomonadati</taxon>
        <taxon>Pseudomonadota</taxon>
        <taxon>Alphaproteobacteria</taxon>
        <taxon>Rhodobacterales</taxon>
        <taxon>Paracoccaceae</taxon>
        <taxon>Amaricoccus</taxon>
    </lineage>
</organism>
<evidence type="ECO:0000259" key="2">
    <source>
        <dbReference type="Pfam" id="PF01757"/>
    </source>
</evidence>
<keyword evidence="1" id="KW-0812">Transmembrane</keyword>
<feature type="domain" description="Acyltransferase 3" evidence="2">
    <location>
        <begin position="20"/>
        <end position="333"/>
    </location>
</feature>
<feature type="transmembrane region" description="Helical" evidence="1">
    <location>
        <begin position="230"/>
        <end position="248"/>
    </location>
</feature>
<accession>A0A840SXZ0</accession>
<feature type="transmembrane region" description="Helical" evidence="1">
    <location>
        <begin position="86"/>
        <end position="105"/>
    </location>
</feature>
<comment type="caution">
    <text evidence="4">The sequence shown here is derived from an EMBL/GenBank/DDBJ whole genome shotgun (WGS) entry which is preliminary data.</text>
</comment>
<dbReference type="GO" id="GO:0009103">
    <property type="term" value="P:lipopolysaccharide biosynthetic process"/>
    <property type="evidence" value="ECO:0007669"/>
    <property type="project" value="TreeGrafter"/>
</dbReference>
<feature type="transmembrane region" description="Helical" evidence="1">
    <location>
        <begin position="45"/>
        <end position="65"/>
    </location>
</feature>
<protein>
    <submittedName>
        <fullName evidence="4">Peptidoglycan/LPS O-acetylase OafA/YrhL</fullName>
    </submittedName>
</protein>
<proteinExistence type="predicted"/>